<evidence type="ECO:0008006" key="3">
    <source>
        <dbReference type="Google" id="ProtNLM"/>
    </source>
</evidence>
<proteinExistence type="predicted"/>
<reference evidence="1 2" key="1">
    <citation type="submission" date="2021-01" db="EMBL/GenBank/DDBJ databases">
        <title>Complete genome sequence of Pantoea eucrina OB49, a heavy metal tolerant bacterium with PGPR potential isolated from wheat in Algeria.</title>
        <authorList>
            <person name="Lekired A."/>
            <person name="Ouzari I.H."/>
        </authorList>
    </citation>
    <scope>NUCLEOTIDE SEQUENCE [LARGE SCALE GENOMIC DNA]</scope>
    <source>
        <strain evidence="1 2">OB49</strain>
    </source>
</reference>
<evidence type="ECO:0000313" key="1">
    <source>
        <dbReference type="EMBL" id="MBM0748369.1"/>
    </source>
</evidence>
<evidence type="ECO:0000313" key="2">
    <source>
        <dbReference type="Proteomes" id="UP000809137"/>
    </source>
</evidence>
<dbReference type="EMBL" id="JAFCXS010000009">
    <property type="protein sequence ID" value="MBM0748369.1"/>
    <property type="molecule type" value="Genomic_DNA"/>
</dbReference>
<dbReference type="GeneID" id="84692037"/>
<sequence length="73" mass="8008">MFVRFKNSHPEGVLANVLVLLAEKAVCAAAAAVRVIEESSPPARMCALFFRVNPFFCHPDKKTCASKAMLNEN</sequence>
<keyword evidence="2" id="KW-1185">Reference proteome</keyword>
<protein>
    <recommendedName>
        <fullName evidence="3">Secreted protein</fullName>
    </recommendedName>
</protein>
<dbReference type="Proteomes" id="UP000809137">
    <property type="component" value="Unassembled WGS sequence"/>
</dbReference>
<organism evidence="1 2">
    <name type="scientific">Pantoea eucrina</name>
    <dbReference type="NCBI Taxonomy" id="472693"/>
    <lineage>
        <taxon>Bacteria</taxon>
        <taxon>Pseudomonadati</taxon>
        <taxon>Pseudomonadota</taxon>
        <taxon>Gammaproteobacteria</taxon>
        <taxon>Enterobacterales</taxon>
        <taxon>Erwiniaceae</taxon>
        <taxon>Pantoea</taxon>
    </lineage>
</organism>
<name>A0ABS1Z7H2_9GAMM</name>
<gene>
    <name evidence="1" type="ORF">JJB79_13210</name>
</gene>
<dbReference type="RefSeq" id="WP_144380229.1">
    <property type="nucleotide sequence ID" value="NZ_CP083448.1"/>
</dbReference>
<comment type="caution">
    <text evidence="1">The sequence shown here is derived from an EMBL/GenBank/DDBJ whole genome shotgun (WGS) entry which is preliminary data.</text>
</comment>
<accession>A0ABS1Z7H2</accession>